<dbReference type="Proteomes" id="UP000250079">
    <property type="component" value="Chromosome"/>
</dbReference>
<organism evidence="1 2">
    <name type="scientific">Granulosicoccus antarcticus IMCC3135</name>
    <dbReference type="NCBI Taxonomy" id="1192854"/>
    <lineage>
        <taxon>Bacteria</taxon>
        <taxon>Pseudomonadati</taxon>
        <taxon>Pseudomonadota</taxon>
        <taxon>Gammaproteobacteria</taxon>
        <taxon>Chromatiales</taxon>
        <taxon>Granulosicoccaceae</taxon>
        <taxon>Granulosicoccus</taxon>
    </lineage>
</organism>
<evidence type="ECO:0000313" key="2">
    <source>
        <dbReference type="Proteomes" id="UP000250079"/>
    </source>
</evidence>
<dbReference type="AlphaFoldDB" id="A0A2Z2NTR7"/>
<protein>
    <submittedName>
        <fullName evidence="1">Uncharacterized protein</fullName>
    </submittedName>
</protein>
<accession>A0A2Z2NTR7</accession>
<dbReference type="EMBL" id="CP018632">
    <property type="protein sequence ID" value="ASJ71017.1"/>
    <property type="molecule type" value="Genomic_DNA"/>
</dbReference>
<reference evidence="1 2" key="1">
    <citation type="submission" date="2016-12" db="EMBL/GenBank/DDBJ databases">
        <authorList>
            <person name="Song W.-J."/>
            <person name="Kurnit D.M."/>
        </authorList>
    </citation>
    <scope>NUCLEOTIDE SEQUENCE [LARGE SCALE GENOMIC DNA]</scope>
    <source>
        <strain evidence="1 2">IMCC3135</strain>
    </source>
</reference>
<keyword evidence="2" id="KW-1185">Reference proteome</keyword>
<gene>
    <name evidence="1" type="ORF">IMCC3135_04520</name>
</gene>
<dbReference type="KEGG" id="gai:IMCC3135_04520"/>
<dbReference type="OrthoDB" id="9775820at2"/>
<evidence type="ECO:0000313" key="1">
    <source>
        <dbReference type="EMBL" id="ASJ71017.1"/>
    </source>
</evidence>
<sequence length="67" mass="7735">MQYGTEVQGVVSYLSQYQMLPYARLKEAMADLFQIHLSEGTVNNILTRAYHHLEQFDSWVKDMAGPL</sequence>
<proteinExistence type="predicted"/>
<dbReference type="RefSeq" id="WP_088916501.1">
    <property type="nucleotide sequence ID" value="NZ_CP018632.1"/>
</dbReference>
<name>A0A2Z2NTR7_9GAMM</name>